<protein>
    <recommendedName>
        <fullName evidence="11">Zinc metalloprotease</fullName>
        <ecNumber evidence="11">3.4.24.-</ecNumber>
    </recommendedName>
</protein>
<keyword evidence="4" id="KW-0645">Protease</keyword>
<keyword evidence="10 11" id="KW-0472">Membrane</keyword>
<feature type="transmembrane region" description="Helical" evidence="11">
    <location>
        <begin position="6"/>
        <end position="29"/>
    </location>
</feature>
<dbReference type="SUPFAM" id="SSF50156">
    <property type="entry name" value="PDZ domain-like"/>
    <property type="match status" value="2"/>
</dbReference>
<evidence type="ECO:0000256" key="11">
    <source>
        <dbReference type="RuleBase" id="RU362031"/>
    </source>
</evidence>
<keyword evidence="9 11" id="KW-0482">Metalloprotease</keyword>
<organism evidence="13 14">
    <name type="scientific">Coraliomargarita algicola</name>
    <dbReference type="NCBI Taxonomy" id="3092156"/>
    <lineage>
        <taxon>Bacteria</taxon>
        <taxon>Pseudomonadati</taxon>
        <taxon>Verrucomicrobiota</taxon>
        <taxon>Opitutia</taxon>
        <taxon>Puniceicoccales</taxon>
        <taxon>Coraliomargaritaceae</taxon>
        <taxon>Coraliomargarita</taxon>
    </lineage>
</organism>
<evidence type="ECO:0000256" key="4">
    <source>
        <dbReference type="ARBA" id="ARBA00022670"/>
    </source>
</evidence>
<evidence type="ECO:0000256" key="6">
    <source>
        <dbReference type="ARBA" id="ARBA00022801"/>
    </source>
</evidence>
<feature type="domain" description="PDZ" evidence="12">
    <location>
        <begin position="119"/>
        <end position="206"/>
    </location>
</feature>
<dbReference type="InterPro" id="IPR004387">
    <property type="entry name" value="Pept_M50_Zn"/>
</dbReference>
<dbReference type="EMBL" id="CP138858">
    <property type="protein sequence ID" value="WPJ98043.1"/>
    <property type="molecule type" value="Genomic_DNA"/>
</dbReference>
<evidence type="ECO:0000256" key="3">
    <source>
        <dbReference type="ARBA" id="ARBA00007931"/>
    </source>
</evidence>
<feature type="transmembrane region" description="Helical" evidence="11">
    <location>
        <begin position="426"/>
        <end position="447"/>
    </location>
</feature>
<dbReference type="InterPro" id="IPR001478">
    <property type="entry name" value="PDZ"/>
</dbReference>
<keyword evidence="6 11" id="KW-0378">Hydrolase</keyword>
<dbReference type="CDD" id="cd23081">
    <property type="entry name" value="cpPDZ_EcRseP-like"/>
    <property type="match status" value="1"/>
</dbReference>
<dbReference type="NCBIfam" id="TIGR00054">
    <property type="entry name" value="RIP metalloprotease RseP"/>
    <property type="match status" value="1"/>
</dbReference>
<evidence type="ECO:0000256" key="7">
    <source>
        <dbReference type="ARBA" id="ARBA00022833"/>
    </source>
</evidence>
<keyword evidence="7 11" id="KW-0862">Zinc</keyword>
<evidence type="ECO:0000256" key="9">
    <source>
        <dbReference type="ARBA" id="ARBA00023049"/>
    </source>
</evidence>
<feature type="transmembrane region" description="Helical" evidence="11">
    <location>
        <begin position="100"/>
        <end position="124"/>
    </location>
</feature>
<keyword evidence="11" id="KW-0479">Metal-binding</keyword>
<feature type="transmembrane region" description="Helical" evidence="11">
    <location>
        <begin position="382"/>
        <end position="405"/>
    </location>
</feature>
<dbReference type="CDD" id="cd06163">
    <property type="entry name" value="S2P-M50_PDZ_RseP-like"/>
    <property type="match status" value="1"/>
</dbReference>
<dbReference type="Proteomes" id="UP001324993">
    <property type="component" value="Chromosome"/>
</dbReference>
<proteinExistence type="inferred from homology"/>
<evidence type="ECO:0000256" key="1">
    <source>
        <dbReference type="ARBA" id="ARBA00001947"/>
    </source>
</evidence>
<evidence type="ECO:0000256" key="2">
    <source>
        <dbReference type="ARBA" id="ARBA00004141"/>
    </source>
</evidence>
<dbReference type="EC" id="3.4.24.-" evidence="11"/>
<reference evidence="13 14" key="1">
    <citation type="submission" date="2023-11" db="EMBL/GenBank/DDBJ databases">
        <title>Coraliomargarita sp. nov., isolated from marine algae.</title>
        <authorList>
            <person name="Lee J.K."/>
            <person name="Baek J.H."/>
            <person name="Kim J.M."/>
            <person name="Choi D.G."/>
            <person name="Jeon C.O."/>
        </authorList>
    </citation>
    <scope>NUCLEOTIDE SEQUENCE [LARGE SCALE GENOMIC DNA]</scope>
    <source>
        <strain evidence="13 14">J2-16</strain>
    </source>
</reference>
<evidence type="ECO:0000313" key="13">
    <source>
        <dbReference type="EMBL" id="WPJ98043.1"/>
    </source>
</evidence>
<dbReference type="Pfam" id="PF17820">
    <property type="entry name" value="PDZ_6"/>
    <property type="match status" value="1"/>
</dbReference>
<name>A0ABZ0RRT6_9BACT</name>
<evidence type="ECO:0000256" key="5">
    <source>
        <dbReference type="ARBA" id="ARBA00022692"/>
    </source>
</evidence>
<dbReference type="GO" id="GO:0008237">
    <property type="term" value="F:metallopeptidase activity"/>
    <property type="evidence" value="ECO:0007669"/>
    <property type="project" value="UniProtKB-KW"/>
</dbReference>
<evidence type="ECO:0000256" key="8">
    <source>
        <dbReference type="ARBA" id="ARBA00022989"/>
    </source>
</evidence>
<keyword evidence="14" id="KW-1185">Reference proteome</keyword>
<comment type="subcellular location">
    <subcellularLocation>
        <location evidence="2">Membrane</location>
        <topology evidence="2">Multi-pass membrane protein</topology>
    </subcellularLocation>
</comment>
<sequence length="482" mass="53042">MFSTILYIALALFALGFSIFIHELGHFIAAKKRGLIADRFSIGFGPRLFGWHRNGTDFRLSLLPLGGYVSLPQLADMGRIEGGEKEDADRLPPISYADKMIVAVMGAVFNLIFALVLSLVLWGVGREIVKSTTVGFVAEEIRNADGEIVPGPAYAAGIREGDSIYSIDDKQVPDWWYFQNAIATSVGKEAGENGRRLVEVGILRDGQAMEFTVYPELVSSERMRYIGIEPETDETSAPIVMRLEPGMPAMEAGLQPMDRLIKLDGEEIISGAFLSTYLANHGDRSINVTVERDGKEITLPIQPRIKEGENSPRFGFAYDFQDKTEIVHYNPIDQLYRFAETMKMTLFALLHKNSDVHVKNMSGPVGIVHGLTRMAQIGFIDLLWMLALINVNLAIFNLLPIPVLDGGHMLFATISKVIGRPLPQKVMENVQGAFMILLLGFVVYVSFFDVGRVGRDIGLIDDEPPAPAEAAPAAPTTDEAAP</sequence>
<dbReference type="InterPro" id="IPR036034">
    <property type="entry name" value="PDZ_sf"/>
</dbReference>
<dbReference type="InterPro" id="IPR041489">
    <property type="entry name" value="PDZ_6"/>
</dbReference>
<keyword evidence="8 11" id="KW-1133">Transmembrane helix</keyword>
<dbReference type="Gene3D" id="2.30.42.10">
    <property type="match status" value="2"/>
</dbReference>
<dbReference type="Pfam" id="PF02163">
    <property type="entry name" value="Peptidase_M50"/>
    <property type="match status" value="1"/>
</dbReference>
<dbReference type="PANTHER" id="PTHR42837">
    <property type="entry name" value="REGULATOR OF SIGMA-E PROTEASE RSEP"/>
    <property type="match status" value="1"/>
</dbReference>
<comment type="cofactor">
    <cofactor evidence="1 11">
        <name>Zn(2+)</name>
        <dbReference type="ChEBI" id="CHEBI:29105"/>
    </cofactor>
</comment>
<dbReference type="SMART" id="SM00228">
    <property type="entry name" value="PDZ"/>
    <property type="match status" value="2"/>
</dbReference>
<gene>
    <name evidence="13" type="primary">rseP</name>
    <name evidence="13" type="ORF">SH580_10050</name>
</gene>
<comment type="similarity">
    <text evidence="3 11">Belongs to the peptidase M50B family.</text>
</comment>
<dbReference type="RefSeq" id="WP_319834853.1">
    <property type="nucleotide sequence ID" value="NZ_CP138858.1"/>
</dbReference>
<keyword evidence="5 11" id="KW-0812">Transmembrane</keyword>
<accession>A0ABZ0RRT6</accession>
<feature type="domain" description="PDZ" evidence="12">
    <location>
        <begin position="224"/>
        <end position="294"/>
    </location>
</feature>
<evidence type="ECO:0000256" key="10">
    <source>
        <dbReference type="ARBA" id="ARBA00023136"/>
    </source>
</evidence>
<evidence type="ECO:0000259" key="12">
    <source>
        <dbReference type="SMART" id="SM00228"/>
    </source>
</evidence>
<dbReference type="InterPro" id="IPR008915">
    <property type="entry name" value="Peptidase_M50"/>
</dbReference>
<dbReference type="PANTHER" id="PTHR42837:SF2">
    <property type="entry name" value="MEMBRANE METALLOPROTEASE ARASP2, CHLOROPLASTIC-RELATED"/>
    <property type="match status" value="1"/>
</dbReference>
<evidence type="ECO:0000313" key="14">
    <source>
        <dbReference type="Proteomes" id="UP001324993"/>
    </source>
</evidence>